<sequence length="156" mass="17202">MNPVDRDAPQPPADGPGQALFSFVRHWSRRWNAPGDAAAAQQGRHVLATEAVHALSARGGATINAVAREVGIDQSGASRLVKDAVAAGHLELRPSGTDARRREVSVTPAGLALLRDARRWQEAVFDHLTEQWTPRQRDEFHRAMRRLVERSHTLDP</sequence>
<dbReference type="Proteomes" id="UP001595923">
    <property type="component" value="Unassembled WGS sequence"/>
</dbReference>
<dbReference type="RefSeq" id="WP_378572342.1">
    <property type="nucleotide sequence ID" value="NZ_JBHSFQ010000005.1"/>
</dbReference>
<name>A0ABV9DSP8_9ACTN</name>
<proteinExistence type="predicted"/>
<dbReference type="InterPro" id="IPR000835">
    <property type="entry name" value="HTH_MarR-typ"/>
</dbReference>
<protein>
    <submittedName>
        <fullName evidence="2">MarR family winged helix-turn-helix transcriptional regulator</fullName>
    </submittedName>
</protein>
<dbReference type="SUPFAM" id="SSF46785">
    <property type="entry name" value="Winged helix' DNA-binding domain"/>
    <property type="match status" value="1"/>
</dbReference>
<dbReference type="PANTHER" id="PTHR33164:SF57">
    <property type="entry name" value="MARR-FAMILY TRANSCRIPTIONAL REGULATOR"/>
    <property type="match status" value="1"/>
</dbReference>
<feature type="domain" description="HTH marR-type" evidence="1">
    <location>
        <begin position="51"/>
        <end position="101"/>
    </location>
</feature>
<evidence type="ECO:0000259" key="1">
    <source>
        <dbReference type="Pfam" id="PF12802"/>
    </source>
</evidence>
<accession>A0ABV9DSP8</accession>
<reference evidence="3" key="1">
    <citation type="journal article" date="2019" name="Int. J. Syst. Evol. Microbiol.">
        <title>The Global Catalogue of Microorganisms (GCM) 10K type strain sequencing project: providing services to taxonomists for standard genome sequencing and annotation.</title>
        <authorList>
            <consortium name="The Broad Institute Genomics Platform"/>
            <consortium name="The Broad Institute Genome Sequencing Center for Infectious Disease"/>
            <person name="Wu L."/>
            <person name="Ma J."/>
        </authorList>
    </citation>
    <scope>NUCLEOTIDE SEQUENCE [LARGE SCALE GENOMIC DNA]</scope>
    <source>
        <strain evidence="3">XZYJ18</strain>
    </source>
</reference>
<dbReference type="InterPro" id="IPR036388">
    <property type="entry name" value="WH-like_DNA-bd_sf"/>
</dbReference>
<dbReference type="EMBL" id="JBHSFQ010000005">
    <property type="protein sequence ID" value="MFC4561725.1"/>
    <property type="molecule type" value="Genomic_DNA"/>
</dbReference>
<gene>
    <name evidence="2" type="ORF">ACFO4E_07635</name>
</gene>
<evidence type="ECO:0000313" key="3">
    <source>
        <dbReference type="Proteomes" id="UP001595923"/>
    </source>
</evidence>
<dbReference type="Pfam" id="PF12802">
    <property type="entry name" value="MarR_2"/>
    <property type="match status" value="1"/>
</dbReference>
<organism evidence="2 3">
    <name type="scientific">Nocardiopsis mangrovi</name>
    <dbReference type="NCBI Taxonomy" id="1179818"/>
    <lineage>
        <taxon>Bacteria</taxon>
        <taxon>Bacillati</taxon>
        <taxon>Actinomycetota</taxon>
        <taxon>Actinomycetes</taxon>
        <taxon>Streptosporangiales</taxon>
        <taxon>Nocardiopsidaceae</taxon>
        <taxon>Nocardiopsis</taxon>
    </lineage>
</organism>
<dbReference type="InterPro" id="IPR039422">
    <property type="entry name" value="MarR/SlyA-like"/>
</dbReference>
<dbReference type="InterPro" id="IPR036390">
    <property type="entry name" value="WH_DNA-bd_sf"/>
</dbReference>
<dbReference type="Gene3D" id="1.10.10.10">
    <property type="entry name" value="Winged helix-like DNA-binding domain superfamily/Winged helix DNA-binding domain"/>
    <property type="match status" value="1"/>
</dbReference>
<comment type="caution">
    <text evidence="2">The sequence shown here is derived from an EMBL/GenBank/DDBJ whole genome shotgun (WGS) entry which is preliminary data.</text>
</comment>
<evidence type="ECO:0000313" key="2">
    <source>
        <dbReference type="EMBL" id="MFC4561725.1"/>
    </source>
</evidence>
<dbReference type="PANTHER" id="PTHR33164">
    <property type="entry name" value="TRANSCRIPTIONAL REGULATOR, MARR FAMILY"/>
    <property type="match status" value="1"/>
</dbReference>
<keyword evidence="3" id="KW-1185">Reference proteome</keyword>